<feature type="region of interest" description="Disordered" evidence="1">
    <location>
        <begin position="26"/>
        <end position="66"/>
    </location>
</feature>
<sequence>HLRCIEDFLQASVLPFVAAPARQQVAPPAARPAASWQTPTGRSARRCSSASPTSPSNTSAGASATLRAAWPTGWRRLCKRRPPLRPDWAKAPAAAAAPRASRRPVRLRRPGRRRRCKRPQPAALAPPGLRQRPAVCSVALNSPTSALDRLADDAGCRRVVALVGAACDVTGAAEPLAAAAALASAVPAAACCVWDLASAGAGAAGALASIGALGRGAAGAGPPAGCGGSAGLLVATAGGRLREFVEGLELRRKLRMSWAWEVLQPMKSLVLLGSRRQAASRSSPSLYVQRSSRGRLLHHGFVPRCSATSTEFSAACGLCGAAATWLRNVWQLQFELFLRPSRGPEYELEPDSGAWRHRDFLTDSAVQPSGLLLSLSTRRWMSAGSSMNHPTVEGLDTMARRAEIVLLSAEERIMKVGESENCLMMRGFSTLSDRPAGGGGGYQPLIEYGFSQDEHSCRWFLLPFEAAPPPWRKRKLRLKVQATGTCMSQQQRKAQLVSRVPAVISGPTARRRQRLRLSLAQLEQQQLSQEASDTTWMKQFAIHFALQSLHRLGYSRSLDILPDCLLTGYGDSLISVAKQPLLGRIAAAVSAAEAAPARARRHQTIGVSGDSGGSDLLTKTTATDDRRQAASDNFGAAEAGMKAKKRMKILELSGAALPSEAACSHSALQLLEECMETECAGGESLR</sequence>
<organism evidence="2 3">
    <name type="scientific">Macrostomum lignano</name>
    <dbReference type="NCBI Taxonomy" id="282301"/>
    <lineage>
        <taxon>Eukaryota</taxon>
        <taxon>Metazoa</taxon>
        <taxon>Spiralia</taxon>
        <taxon>Lophotrochozoa</taxon>
        <taxon>Platyhelminthes</taxon>
        <taxon>Rhabditophora</taxon>
        <taxon>Macrostomorpha</taxon>
        <taxon>Macrostomida</taxon>
        <taxon>Macrostomidae</taxon>
        <taxon>Macrostomum</taxon>
    </lineage>
</organism>
<name>A0A1I8F844_9PLAT</name>
<evidence type="ECO:0000256" key="1">
    <source>
        <dbReference type="SAM" id="MobiDB-lite"/>
    </source>
</evidence>
<evidence type="ECO:0000313" key="3">
    <source>
        <dbReference type="WBParaSite" id="maker-unitig_24296-snap-gene-0.3-mRNA-1"/>
    </source>
</evidence>
<feature type="compositionally biased region" description="Low complexity" evidence="1">
    <location>
        <begin position="89"/>
        <end position="99"/>
    </location>
</feature>
<protein>
    <submittedName>
        <fullName evidence="3">RING-type domain-containing protein</fullName>
    </submittedName>
</protein>
<reference evidence="3" key="1">
    <citation type="submission" date="2016-11" db="UniProtKB">
        <authorList>
            <consortium name="WormBaseParasite"/>
        </authorList>
    </citation>
    <scope>IDENTIFICATION</scope>
</reference>
<dbReference type="AlphaFoldDB" id="A0A1I8F844"/>
<feature type="compositionally biased region" description="Low complexity" evidence="1">
    <location>
        <begin position="26"/>
        <end position="65"/>
    </location>
</feature>
<accession>A0A1I8F844</accession>
<keyword evidence="2" id="KW-1185">Reference proteome</keyword>
<dbReference type="WBParaSite" id="maker-unitig_24296-snap-gene-0.3-mRNA-1">
    <property type="protein sequence ID" value="maker-unitig_24296-snap-gene-0.3-mRNA-1"/>
    <property type="gene ID" value="maker-unitig_24296-snap-gene-0.3"/>
</dbReference>
<feature type="region of interest" description="Disordered" evidence="1">
    <location>
        <begin position="82"/>
        <end position="128"/>
    </location>
</feature>
<feature type="compositionally biased region" description="Basic residues" evidence="1">
    <location>
        <begin position="100"/>
        <end position="118"/>
    </location>
</feature>
<evidence type="ECO:0000313" key="2">
    <source>
        <dbReference type="Proteomes" id="UP000095280"/>
    </source>
</evidence>
<dbReference type="Proteomes" id="UP000095280">
    <property type="component" value="Unplaced"/>
</dbReference>
<proteinExistence type="predicted"/>